<reference evidence="4 5" key="1">
    <citation type="submission" date="2020-07" db="EMBL/GenBank/DDBJ databases">
        <title>Halieaceae bacterium, F7430, whole genome shotgun sequencing project.</title>
        <authorList>
            <person name="Jiang S."/>
            <person name="Liu Z.W."/>
            <person name="Du Z.J."/>
        </authorList>
    </citation>
    <scope>NUCLEOTIDE SEQUENCE [LARGE SCALE GENOMIC DNA]</scope>
    <source>
        <strain evidence="4 5">F7430</strain>
    </source>
</reference>
<keyword evidence="2 3" id="KW-0732">Signal</keyword>
<dbReference type="PANTHER" id="PTHR30035">
    <property type="entry name" value="LIPOPROTEIN VACJ-RELATED"/>
    <property type="match status" value="1"/>
</dbReference>
<dbReference type="PANTHER" id="PTHR30035:SF3">
    <property type="entry name" value="INTERMEMBRANE PHOSPHOLIPID TRANSPORT SYSTEM LIPOPROTEIN MLAA"/>
    <property type="match status" value="1"/>
</dbReference>
<feature type="signal peptide" evidence="3">
    <location>
        <begin position="1"/>
        <end position="21"/>
    </location>
</feature>
<dbReference type="Proteomes" id="UP000539350">
    <property type="component" value="Unassembled WGS sequence"/>
</dbReference>
<organism evidence="4 5">
    <name type="scientific">Sediminihaliea albiluteola</name>
    <dbReference type="NCBI Taxonomy" id="2758564"/>
    <lineage>
        <taxon>Bacteria</taxon>
        <taxon>Pseudomonadati</taxon>
        <taxon>Pseudomonadota</taxon>
        <taxon>Gammaproteobacteria</taxon>
        <taxon>Cellvibrionales</taxon>
        <taxon>Halieaceae</taxon>
        <taxon>Sediminihaliea</taxon>
    </lineage>
</organism>
<dbReference type="InterPro" id="IPR007428">
    <property type="entry name" value="MlaA"/>
</dbReference>
<dbReference type="EMBL" id="JACFXU010000013">
    <property type="protein sequence ID" value="MBA6411930.1"/>
    <property type="molecule type" value="Genomic_DNA"/>
</dbReference>
<evidence type="ECO:0000256" key="2">
    <source>
        <dbReference type="ARBA" id="ARBA00022729"/>
    </source>
</evidence>
<evidence type="ECO:0000256" key="3">
    <source>
        <dbReference type="SAM" id="SignalP"/>
    </source>
</evidence>
<sequence length="243" mass="26991">MSRFAFLLVILSILLPLSVQAQDDVQEIPNKDPFESVNRVIFDFNDGLDSYFLRPVAKGYHFVMPEFAERGVGNFFANLSDANSAANAVLQGRFGNAAEGSGRFLVNSTLGLLGFFDVASRMGLKSHRTDFGHTLASWGLPSGPYLMVPLFGPRTIRSGTGSIFDTYALPQSHIDNVPLRNSLYGLEIIDARASLLQADELLSGDRYIFIRDAYLQQREVLVNDGKVDDSFSDFGDDEQWEDF</sequence>
<evidence type="ECO:0000313" key="4">
    <source>
        <dbReference type="EMBL" id="MBA6411930.1"/>
    </source>
</evidence>
<accession>A0A7W2TTZ4</accession>
<proteinExistence type="inferred from homology"/>
<evidence type="ECO:0000256" key="1">
    <source>
        <dbReference type="ARBA" id="ARBA00010634"/>
    </source>
</evidence>
<gene>
    <name evidence="4" type="ORF">H2508_02245</name>
</gene>
<dbReference type="GO" id="GO:0016020">
    <property type="term" value="C:membrane"/>
    <property type="evidence" value="ECO:0007669"/>
    <property type="project" value="InterPro"/>
</dbReference>
<evidence type="ECO:0000313" key="5">
    <source>
        <dbReference type="Proteomes" id="UP000539350"/>
    </source>
</evidence>
<dbReference type="PRINTS" id="PR01805">
    <property type="entry name" value="VACJLIPOPROT"/>
</dbReference>
<dbReference type="GO" id="GO:0120010">
    <property type="term" value="P:intermembrane phospholipid transfer"/>
    <property type="evidence" value="ECO:0007669"/>
    <property type="project" value="TreeGrafter"/>
</dbReference>
<comment type="similarity">
    <text evidence="1">Belongs to the MlaA family.</text>
</comment>
<dbReference type="AlphaFoldDB" id="A0A7W2TTZ4"/>
<comment type="caution">
    <text evidence="4">The sequence shown here is derived from an EMBL/GenBank/DDBJ whole genome shotgun (WGS) entry which is preliminary data.</text>
</comment>
<protein>
    <submittedName>
        <fullName evidence="4">VacJ family lipoprotein</fullName>
    </submittedName>
</protein>
<feature type="chain" id="PRO_5030932743" evidence="3">
    <location>
        <begin position="22"/>
        <end position="243"/>
    </location>
</feature>
<keyword evidence="5" id="KW-1185">Reference proteome</keyword>
<dbReference type="Pfam" id="PF04333">
    <property type="entry name" value="MlaA"/>
    <property type="match status" value="1"/>
</dbReference>
<dbReference type="RefSeq" id="WP_182168772.1">
    <property type="nucleotide sequence ID" value="NZ_JACFXU010000013.1"/>
</dbReference>
<keyword evidence="4" id="KW-0449">Lipoprotein</keyword>
<name>A0A7W2TTZ4_9GAMM</name>